<feature type="transmembrane region" description="Helical" evidence="1">
    <location>
        <begin position="49"/>
        <end position="68"/>
    </location>
</feature>
<reference evidence="2 3" key="1">
    <citation type="journal article" date="2001" name="Int. J. Syst. Evol. Microbiol.">
        <title>Agreia bicolorata gen. nov., sp. nov., to accommodate actinobacteria isolated from narrow reed grass infected by the nematode Heteroanguina graminophila.</title>
        <authorList>
            <person name="Evtushenko L.I."/>
            <person name="Dorofeeva L.V."/>
            <person name="Dobrovolskaya T.G."/>
            <person name="Streshinskaya G.M."/>
            <person name="Subbotin S.A."/>
            <person name="Tiedje J.M."/>
        </authorList>
    </citation>
    <scope>NUCLEOTIDE SEQUENCE [LARGE SCALE GENOMIC DNA]</scope>
    <source>
        <strain evidence="2 3">VKM Ac-1804</strain>
    </source>
</reference>
<organism evidence="2 3">
    <name type="scientific">Agreia bicolorata</name>
    <dbReference type="NCBI Taxonomy" id="110935"/>
    <lineage>
        <taxon>Bacteria</taxon>
        <taxon>Bacillati</taxon>
        <taxon>Actinomycetota</taxon>
        <taxon>Actinomycetes</taxon>
        <taxon>Micrococcales</taxon>
        <taxon>Microbacteriaceae</taxon>
        <taxon>Agreia</taxon>
    </lineage>
</organism>
<sequence>MAESPVGDGRDFVTVLSMAAKRFPLRWWLTTGLASAFVVLFTMGAYQKWPGLVTIFFVLGFCIIQWVVERHNEREADVDQIWWVPSSVLWEKPLRVALSAVLMLAAFIGAAFVVFGNAGLWLLGVVVAVTFVYRLTVGRMWLIQDRAALTAENASEGSTADG</sequence>
<dbReference type="EMBL" id="JYFC01000009">
    <property type="protein sequence ID" value="KJC63051.1"/>
    <property type="molecule type" value="Genomic_DNA"/>
</dbReference>
<keyword evidence="1" id="KW-0472">Membrane</keyword>
<name>A0ABR5CBX0_9MICO</name>
<accession>A0ABR5CBX0</accession>
<evidence type="ECO:0000313" key="3">
    <source>
        <dbReference type="Proteomes" id="UP000032503"/>
    </source>
</evidence>
<dbReference type="Proteomes" id="UP000032503">
    <property type="component" value="Unassembled WGS sequence"/>
</dbReference>
<feature type="transmembrane region" description="Helical" evidence="1">
    <location>
        <begin position="96"/>
        <end position="114"/>
    </location>
</feature>
<keyword evidence="1" id="KW-1133">Transmembrane helix</keyword>
<evidence type="ECO:0000256" key="1">
    <source>
        <dbReference type="SAM" id="Phobius"/>
    </source>
</evidence>
<keyword evidence="1" id="KW-0812">Transmembrane</keyword>
<keyword evidence="3" id="KW-1185">Reference proteome</keyword>
<evidence type="ECO:0008006" key="4">
    <source>
        <dbReference type="Google" id="ProtNLM"/>
    </source>
</evidence>
<feature type="transmembrane region" description="Helical" evidence="1">
    <location>
        <begin position="120"/>
        <end position="137"/>
    </location>
</feature>
<feature type="transmembrane region" description="Helical" evidence="1">
    <location>
        <begin position="25"/>
        <end position="43"/>
    </location>
</feature>
<proteinExistence type="predicted"/>
<comment type="caution">
    <text evidence="2">The sequence shown here is derived from an EMBL/GenBank/DDBJ whole genome shotgun (WGS) entry which is preliminary data.</text>
</comment>
<evidence type="ECO:0000313" key="2">
    <source>
        <dbReference type="EMBL" id="KJC63051.1"/>
    </source>
</evidence>
<gene>
    <name evidence="2" type="ORF">TZ00_16855</name>
</gene>
<protein>
    <recommendedName>
        <fullName evidence="4">Protein translocase subunit SecE</fullName>
    </recommendedName>
</protein>